<feature type="compositionally biased region" description="Low complexity" evidence="1">
    <location>
        <begin position="257"/>
        <end position="277"/>
    </location>
</feature>
<evidence type="ECO:0000256" key="1">
    <source>
        <dbReference type="SAM" id="MobiDB-lite"/>
    </source>
</evidence>
<dbReference type="RefSeq" id="XP_058978523.1">
    <property type="nucleotide sequence ID" value="XM_059122540.1"/>
</dbReference>
<feature type="compositionally biased region" description="Polar residues" evidence="1">
    <location>
        <begin position="220"/>
        <end position="249"/>
    </location>
</feature>
<sequence length="498" mass="55080">MVVDTKIMEKYCRLCAEVGTNHHCLYTVDGRPNQSHKLLEKYFLPAFFQVEWSNSFRYVCRQCETYLANFNSYQAFVCQAQRKLIKVAAKSIPNEYWNSFRGSVTANDSKNNILPITTGSVGFTPNLSGMLELNRDLQHLAPNANGLVDSNAVFEYFKELGSSETNRQDSNAQHSNTTATTENVSPNVKEEQPAFFQRSNVEANVATVLAPNVRNLSGQDFNMQNLNSSDHTGNLETLPPNVNTNSFQHSHQREMLAPNANVSGNGNNQSQQLQPGNDDSKTLQNLNSSENTGNLEMLAPNVNSNSFQHSNQREMLAPNVNVSGNGNYHSQHLKLGNDGYKKLQTVAPNHNNVGDQNPNWEKSNVNNNDSHQLVPNVNRSKDQNIYQQNSASDATATSSALQNPSEVTNLAPNSNVFRVPNSASQYSNVKDLVATGNSINSGNLKYDTQHFNDQNSQISQILAPNINTPPTGVIVRTQNTKYLAPNDSIKQNHVYGSG</sequence>
<name>A0ABM3UYB5_MUSDO</name>
<feature type="region of interest" description="Disordered" evidence="1">
    <location>
        <begin position="388"/>
        <end position="407"/>
    </location>
</feature>
<feature type="region of interest" description="Disordered" evidence="1">
    <location>
        <begin position="351"/>
        <end position="371"/>
    </location>
</feature>
<reference evidence="3" key="1">
    <citation type="submission" date="2025-08" db="UniProtKB">
        <authorList>
            <consortium name="RefSeq"/>
        </authorList>
    </citation>
    <scope>IDENTIFICATION</scope>
    <source>
        <strain evidence="3">Aabys</strain>
        <tissue evidence="3">Whole body</tissue>
    </source>
</reference>
<dbReference type="GeneID" id="101893483"/>
<feature type="compositionally biased region" description="Polar residues" evidence="1">
    <location>
        <begin position="163"/>
        <end position="186"/>
    </location>
</feature>
<dbReference type="Gene3D" id="3.40.1800.20">
    <property type="match status" value="1"/>
</dbReference>
<accession>A0ABM3UYB5</accession>
<proteinExistence type="predicted"/>
<feature type="region of interest" description="Disordered" evidence="1">
    <location>
        <begin position="220"/>
        <end position="306"/>
    </location>
</feature>
<feature type="compositionally biased region" description="Low complexity" evidence="1">
    <location>
        <begin position="390"/>
        <end position="400"/>
    </location>
</feature>
<protein>
    <submittedName>
        <fullName evidence="3">GATA zinc finger domain-containing protein 14-like</fullName>
    </submittedName>
</protein>
<dbReference type="Proteomes" id="UP001652621">
    <property type="component" value="Unplaced"/>
</dbReference>
<evidence type="ECO:0000313" key="3">
    <source>
        <dbReference type="RefSeq" id="XP_058978523.1"/>
    </source>
</evidence>
<feature type="region of interest" description="Disordered" evidence="1">
    <location>
        <begin position="163"/>
        <end position="187"/>
    </location>
</feature>
<evidence type="ECO:0000313" key="2">
    <source>
        <dbReference type="Proteomes" id="UP001652621"/>
    </source>
</evidence>
<gene>
    <name evidence="3" type="primary">LOC101893483</name>
</gene>
<organism evidence="2 3">
    <name type="scientific">Musca domestica</name>
    <name type="common">House fly</name>
    <dbReference type="NCBI Taxonomy" id="7370"/>
    <lineage>
        <taxon>Eukaryota</taxon>
        <taxon>Metazoa</taxon>
        <taxon>Ecdysozoa</taxon>
        <taxon>Arthropoda</taxon>
        <taxon>Hexapoda</taxon>
        <taxon>Insecta</taxon>
        <taxon>Pterygota</taxon>
        <taxon>Neoptera</taxon>
        <taxon>Endopterygota</taxon>
        <taxon>Diptera</taxon>
        <taxon>Brachycera</taxon>
        <taxon>Muscomorpha</taxon>
        <taxon>Muscoidea</taxon>
        <taxon>Muscidae</taxon>
        <taxon>Musca</taxon>
    </lineage>
</organism>
<keyword evidence="2" id="KW-1185">Reference proteome</keyword>
<feature type="compositionally biased region" description="Polar residues" evidence="1">
    <location>
        <begin position="282"/>
        <end position="294"/>
    </location>
</feature>